<evidence type="ECO:0000313" key="5">
    <source>
        <dbReference type="Proteomes" id="UP000178530"/>
    </source>
</evidence>
<dbReference type="Pfam" id="PF02543">
    <property type="entry name" value="Carbam_trans_N"/>
    <property type="match status" value="1"/>
</dbReference>
<dbReference type="InterPro" id="IPR051338">
    <property type="entry name" value="NodU/CmcH_Carbamoyltrnsfr"/>
</dbReference>
<organism evidence="4 5">
    <name type="scientific">Candidatus Zambryskibacteria bacterium RIFCSPHIGHO2_12_FULL_38_37</name>
    <dbReference type="NCBI Taxonomy" id="1802751"/>
    <lineage>
        <taxon>Bacteria</taxon>
        <taxon>Candidatus Zambryskiibacteriota</taxon>
    </lineage>
</organism>
<evidence type="ECO:0000313" key="4">
    <source>
        <dbReference type="EMBL" id="OHA97380.1"/>
    </source>
</evidence>
<evidence type="ECO:0000256" key="1">
    <source>
        <dbReference type="ARBA" id="ARBA00006129"/>
    </source>
</evidence>
<dbReference type="InterPro" id="IPR003696">
    <property type="entry name" value="Carbtransf_dom"/>
</dbReference>
<dbReference type="EMBL" id="MHVU01000047">
    <property type="protein sequence ID" value="OHA97380.1"/>
    <property type="molecule type" value="Genomic_DNA"/>
</dbReference>
<proteinExistence type="inferred from homology"/>
<evidence type="ECO:0000259" key="2">
    <source>
        <dbReference type="Pfam" id="PF02543"/>
    </source>
</evidence>
<dbReference type="InterPro" id="IPR038152">
    <property type="entry name" value="Carbam_trans_C_sf"/>
</dbReference>
<comment type="similarity">
    <text evidence="1">Belongs to the NodU/CmcH family.</text>
</comment>
<dbReference type="InterPro" id="IPR031730">
    <property type="entry name" value="Carbam_trans_C"/>
</dbReference>
<dbReference type="SUPFAM" id="SSF53067">
    <property type="entry name" value="Actin-like ATPase domain"/>
    <property type="match status" value="1"/>
</dbReference>
<dbReference type="AlphaFoldDB" id="A0A1G2TJB7"/>
<dbReference type="Pfam" id="PF16861">
    <property type="entry name" value="Carbam_trans_C"/>
    <property type="match status" value="1"/>
</dbReference>
<dbReference type="GO" id="GO:0003824">
    <property type="term" value="F:catalytic activity"/>
    <property type="evidence" value="ECO:0007669"/>
    <property type="project" value="InterPro"/>
</dbReference>
<sequence length="619" mass="71190">MNNIDKTLFIGTKFFGHDSALFIVEPDEKNIFGMSTERMTRYKHDPLSPQDVLERYIEYRKLDTSKVKRIFVGYSFTTDDYTLPEDFYFFNKHFRSHFNVSFKKDVDLKLVEFKGYFLIKKIYKLLSSIHGIKLALGLFYNKIFGQKRKTIRLHIHDMLAKKFPKAKISIECYDHETCHAISSHYTSPFQEELLFTFDGYGDGNFSKIFIANKENVREIATSKYEEINIGTTDEPEMLIGSVGVIYSYFTGLLGFIQTADEGKVEALAAYGTPIHNLLNDMVSLFSINKNNGLEIDPKKAAIILKNDRIKKIVSENKKEDIAASVQKFLEIVTKKYLLHIKNIAPFKAMSLSGGIAANVINNLGIFEEITENIHVIPAMADDGSAQGAAIIALLDNGYTYNSLYWMRDLIMPYYGTSYTTDEIKSSFDSHKKEISYEFLGEIWPEKVGELIAQEKIGAIFHGKMEWGPRALGNRSILASPLKIDFRDRINKEIKRRPAFQPFCPSILEEERERLFDKSYENKHMTCAFHMKKEFAEQLQSAVHIDGTARAQFVEEKDNPQYYRILKKVKELTGFGVIINTSFNKHGRTIVESPNDAIRDFIDTDMDYLVIEGFLVNRKK</sequence>
<comment type="caution">
    <text evidence="4">The sequence shown here is derived from an EMBL/GenBank/DDBJ whole genome shotgun (WGS) entry which is preliminary data.</text>
</comment>
<feature type="domain" description="Carbamoyltransferase" evidence="2">
    <location>
        <begin position="10"/>
        <end position="390"/>
    </location>
</feature>
<dbReference type="Gene3D" id="3.30.420.40">
    <property type="match status" value="2"/>
</dbReference>
<gene>
    <name evidence="4" type="ORF">A3E32_01735</name>
</gene>
<protein>
    <recommendedName>
        <fullName evidence="6">Carbamoyltransferase</fullName>
    </recommendedName>
</protein>
<accession>A0A1G2TJB7</accession>
<evidence type="ECO:0008006" key="6">
    <source>
        <dbReference type="Google" id="ProtNLM"/>
    </source>
</evidence>
<dbReference type="InterPro" id="IPR043129">
    <property type="entry name" value="ATPase_NBD"/>
</dbReference>
<name>A0A1G2TJB7_9BACT</name>
<reference evidence="4 5" key="1">
    <citation type="journal article" date="2016" name="Nat. Commun.">
        <title>Thousands of microbial genomes shed light on interconnected biogeochemical processes in an aquifer system.</title>
        <authorList>
            <person name="Anantharaman K."/>
            <person name="Brown C.T."/>
            <person name="Hug L.A."/>
            <person name="Sharon I."/>
            <person name="Castelle C.J."/>
            <person name="Probst A.J."/>
            <person name="Thomas B.C."/>
            <person name="Singh A."/>
            <person name="Wilkins M.J."/>
            <person name="Karaoz U."/>
            <person name="Brodie E.L."/>
            <person name="Williams K.H."/>
            <person name="Hubbard S.S."/>
            <person name="Banfield J.F."/>
        </authorList>
    </citation>
    <scope>NUCLEOTIDE SEQUENCE [LARGE SCALE GENOMIC DNA]</scope>
</reference>
<dbReference type="PANTHER" id="PTHR34847">
    <property type="entry name" value="NODULATION PROTEIN U"/>
    <property type="match status" value="1"/>
</dbReference>
<evidence type="ECO:0000259" key="3">
    <source>
        <dbReference type="Pfam" id="PF16861"/>
    </source>
</evidence>
<feature type="domain" description="Carbamoyltransferase C-terminal" evidence="3">
    <location>
        <begin position="449"/>
        <end position="617"/>
    </location>
</feature>
<dbReference type="PANTHER" id="PTHR34847:SF1">
    <property type="entry name" value="NODULATION PROTEIN U"/>
    <property type="match status" value="1"/>
</dbReference>
<dbReference type="Gene3D" id="3.90.870.20">
    <property type="entry name" value="Carbamoyltransferase, C-terminal domain"/>
    <property type="match status" value="1"/>
</dbReference>
<dbReference type="Proteomes" id="UP000178530">
    <property type="component" value="Unassembled WGS sequence"/>
</dbReference>